<keyword evidence="2" id="KW-1185">Reference proteome</keyword>
<reference evidence="1 2" key="1">
    <citation type="submission" date="2014-08" db="EMBL/GenBank/DDBJ databases">
        <authorList>
            <person name="Wibberg D."/>
        </authorList>
    </citation>
    <scope>NUCLEOTIDE SEQUENCE [LARGE SCALE GENOMIC DNA]</scope>
    <source>
        <strain evidence="2">ING2-E5B</strain>
    </source>
</reference>
<protein>
    <submittedName>
        <fullName evidence="1">Uncharacterized protein</fullName>
    </submittedName>
</protein>
<organism evidence="1 2">
    <name type="scientific">Fermentimonas caenicola</name>
    <dbReference type="NCBI Taxonomy" id="1562970"/>
    <lineage>
        <taxon>Bacteria</taxon>
        <taxon>Pseudomonadati</taxon>
        <taxon>Bacteroidota</taxon>
        <taxon>Bacteroidia</taxon>
        <taxon>Bacteroidales</taxon>
        <taxon>Dysgonomonadaceae</taxon>
        <taxon>Fermentimonas</taxon>
    </lineage>
</organism>
<gene>
    <name evidence="1" type="ORF">ING2E5B_0079</name>
</gene>
<evidence type="ECO:0000313" key="1">
    <source>
        <dbReference type="EMBL" id="CEA14740.1"/>
    </source>
</evidence>
<sequence>MARPRKYTFPLSDLRGFEDVRLELKSNPELDGLDIENAVITLKQRKQSYTAQPENLKRALVSLERYISRNGITEPVELSKREMSDILCISRPTVDKWIDAEIIKAEIPETASDKFSSIQYYPHIFTTRSILQGLKKLVDKL</sequence>
<dbReference type="AlphaFoldDB" id="A0A098BW10"/>
<dbReference type="HOGENOM" id="CLU_1823582_0_0_10"/>
<name>A0A098BW10_9BACT</name>
<dbReference type="Proteomes" id="UP000032417">
    <property type="component" value="Chromosome 1"/>
</dbReference>
<dbReference type="STRING" id="1562970.ING2E5B_0079"/>
<proteinExistence type="predicted"/>
<dbReference type="KEGG" id="pbt:ING2E5B_0079"/>
<accession>A0A098BW10</accession>
<dbReference type="EMBL" id="LN515532">
    <property type="protein sequence ID" value="CEA14740.1"/>
    <property type="molecule type" value="Genomic_DNA"/>
</dbReference>
<evidence type="ECO:0000313" key="2">
    <source>
        <dbReference type="Proteomes" id="UP000032417"/>
    </source>
</evidence>